<dbReference type="InterPro" id="IPR024370">
    <property type="entry name" value="PBP_domain"/>
</dbReference>
<feature type="signal peptide" evidence="3">
    <location>
        <begin position="1"/>
        <end position="22"/>
    </location>
</feature>
<evidence type="ECO:0000313" key="5">
    <source>
        <dbReference type="EMBL" id="KAG2453277.1"/>
    </source>
</evidence>
<sequence length="1409" mass="143712">MKRSALLALVAAATLLVAPALAQNEATQPLYQLHGSGTSNPAPIIWRVMDIMMARTKPRVAMSYRSVGSGSGAADFGAGANAFGCGDVPLPNATYTAMTQAQGQTVLHVPFLIGSVSVFHNVPGIGEGLVLPPCTLARIMRGDITAWNHPDILANNTHLPGLATVTAPIRIVHRNNGSSSTYAITHYFNRACPSEWSNVAGSDPAAPRTAAVASSRSVGVTTEWPADTPGRWQTVQNSQEMVEQISGVPFSLGYVESGQGLNAGLSEVALRNANGTYLVSADADVAPPAFIAEQFPLANLSSPDWVRVNPVYASRGNPRQWPLVLGTYLYVRANATFLGDAGGLLQLFLNYMLGADVAALMPQYFFVPFSPADRATILSGISSALSLDPSSSVAWRYEASTNNTFGQQNYVFSARRDSYLTSTLAGLATDVADAKKTLMLGDAYQVHGSGSWVSAALLRRAMGVLQSRARVPVSMTYRAVGSAQAIAEYSDYASMFHSYNHFKVADMPLPTSTYNALNGDAAARTSIGATVQIPFAVAALGLFYNKALPTPALALSCRLVARAYTGDLATWADTELVAANNFSSAAATTFLDAQLVVFAMDGAAGPTWALTGWLAASCSDVWKKNQTASPNWAPQVFTSYVAPGTNNNKRIPIRTPEDMAAALASAPGSLGYLPAALGRSAGLSEAGLVTGGAGSRPVRSVDANLTAVIDKARTAANGLFSDATADVMAALTSGGGGGLYGQSGYAGSWPLPMVQYMLMYRNLAGYGYSGPLLRAFAEFLLSSEGAALAAAAGLAPLPADVNAAARADLAKATLKTLTVVWAAEGEGAYDDTGSGLYTFSANRDSYESAAIAELQAQVSDLQSQLAAALPTPLRLACASGLMPLTRLLRNDVSAIATSPVRFTDEVINATSSAASELLAAQHEGGAAPAHLVLTPGPLAAGAWRQVARQLPVVQMPAALRPVALVYRGLSGLRLSACTVAKVLRGDVSAWNAQPIKDDNPGRVLPANPIRLVTAGPDDADARAVLAWATDPALVGSSCGVSLAQVAVPAGGAVADTSRIVAEVAAGSLYSGLGFVAVSELAAAPALSGINAAALPSLVSNTYIRPNQTGALRDASACPASGCGGAVAAAYAAALDEVLAAAPAAALGLPAAAGGDWSNFTARPQGVKPTTDVYPIFRLDFYAAPADLVHFGASGEAARGLLAYGLSAGLAARINAGLGPAWAGLGPQARQRLTAAALAAVQTAAADGAKWAVVATSASTAPSSSASSPAALVLSRLPPLTDSALPSSDAAVALAASGSGGGDVSGTAYQAAAEAVRNAWDKAVLAYDIAVAALVLACVLSVASLALAAWALRKVRAVEGAAASGGGGGGGGCFTPAAAKYEKHMDVAHPPAAAGGAATTSVEMGAYDKI</sequence>
<dbReference type="InterPro" id="IPR050962">
    <property type="entry name" value="Phosphate-bind_PstS"/>
</dbReference>
<reference evidence="5" key="1">
    <citation type="journal article" date="2020" name="bioRxiv">
        <title>Comparative genomics of Chlamydomonas.</title>
        <authorList>
            <person name="Craig R.J."/>
            <person name="Hasan A.R."/>
            <person name="Ness R.W."/>
            <person name="Keightley P.D."/>
        </authorList>
    </citation>
    <scope>NUCLEOTIDE SEQUENCE</scope>
    <source>
        <strain evidence="5">CCAP 11/173</strain>
    </source>
</reference>
<comment type="similarity">
    <text evidence="1">Belongs to the PstS family.</text>
</comment>
<gene>
    <name evidence="5" type="ORF">HYH02_002600</name>
</gene>
<evidence type="ECO:0000256" key="1">
    <source>
        <dbReference type="ARBA" id="ARBA00008725"/>
    </source>
</evidence>
<keyword evidence="2" id="KW-0812">Transmembrane</keyword>
<evidence type="ECO:0000259" key="4">
    <source>
        <dbReference type="Pfam" id="PF12849"/>
    </source>
</evidence>
<dbReference type="Gene3D" id="3.40.190.10">
    <property type="entry name" value="Periplasmic binding protein-like II"/>
    <property type="match status" value="5"/>
</dbReference>
<dbReference type="SUPFAM" id="SSF53850">
    <property type="entry name" value="Periplasmic binding protein-like II"/>
    <property type="match status" value="3"/>
</dbReference>
<dbReference type="PANTHER" id="PTHR42996">
    <property type="entry name" value="PHOSPHATE-BINDING PROTEIN PSTS"/>
    <property type="match status" value="1"/>
</dbReference>
<evidence type="ECO:0000256" key="3">
    <source>
        <dbReference type="SAM" id="SignalP"/>
    </source>
</evidence>
<name>A0A836BB60_9CHLO</name>
<dbReference type="Proteomes" id="UP000613740">
    <property type="component" value="Unassembled WGS sequence"/>
</dbReference>
<evidence type="ECO:0000256" key="2">
    <source>
        <dbReference type="SAM" id="Phobius"/>
    </source>
</evidence>
<dbReference type="EMBL" id="JAEHOD010000004">
    <property type="protein sequence ID" value="KAG2453277.1"/>
    <property type="molecule type" value="Genomic_DNA"/>
</dbReference>
<keyword evidence="2" id="KW-1133">Transmembrane helix</keyword>
<proteinExistence type="inferred from homology"/>
<evidence type="ECO:0000313" key="6">
    <source>
        <dbReference type="Proteomes" id="UP000613740"/>
    </source>
</evidence>
<feature type="chain" id="PRO_5032886791" description="PBP domain-containing protein" evidence="3">
    <location>
        <begin position="23"/>
        <end position="1409"/>
    </location>
</feature>
<feature type="transmembrane region" description="Helical" evidence="2">
    <location>
        <begin position="1328"/>
        <end position="1351"/>
    </location>
</feature>
<comment type="caution">
    <text evidence="5">The sequence shown here is derived from an EMBL/GenBank/DDBJ whole genome shotgun (WGS) entry which is preliminary data.</text>
</comment>
<keyword evidence="3" id="KW-0732">Signal</keyword>
<keyword evidence="2" id="KW-0472">Membrane</keyword>
<keyword evidence="6" id="KW-1185">Reference proteome</keyword>
<dbReference type="Pfam" id="PF12849">
    <property type="entry name" value="PBP_like_2"/>
    <property type="match status" value="1"/>
</dbReference>
<dbReference type="PANTHER" id="PTHR42996:SF1">
    <property type="entry name" value="PHOSPHATE-BINDING PROTEIN PSTS"/>
    <property type="match status" value="1"/>
</dbReference>
<dbReference type="OrthoDB" id="511982at2759"/>
<feature type="domain" description="PBP" evidence="4">
    <location>
        <begin position="26"/>
        <end position="354"/>
    </location>
</feature>
<accession>A0A836BB60</accession>
<organism evidence="5 6">
    <name type="scientific">Chlamydomonas schloesseri</name>
    <dbReference type="NCBI Taxonomy" id="2026947"/>
    <lineage>
        <taxon>Eukaryota</taxon>
        <taxon>Viridiplantae</taxon>
        <taxon>Chlorophyta</taxon>
        <taxon>core chlorophytes</taxon>
        <taxon>Chlorophyceae</taxon>
        <taxon>CS clade</taxon>
        <taxon>Chlamydomonadales</taxon>
        <taxon>Chlamydomonadaceae</taxon>
        <taxon>Chlamydomonas</taxon>
    </lineage>
</organism>
<protein>
    <recommendedName>
        <fullName evidence="4">PBP domain-containing protein</fullName>
    </recommendedName>
</protein>